<gene>
    <name evidence="5" type="ORF">Osc7112_4052</name>
</gene>
<protein>
    <submittedName>
        <fullName evidence="5">Patatin</fullName>
    </submittedName>
</protein>
<keyword evidence="3" id="KW-0442">Lipid degradation</keyword>
<dbReference type="GO" id="GO:0047372">
    <property type="term" value="F:monoacylglycerol lipase activity"/>
    <property type="evidence" value="ECO:0007669"/>
    <property type="project" value="TreeGrafter"/>
</dbReference>
<dbReference type="eggNOG" id="COG3621">
    <property type="taxonomic scope" value="Bacteria"/>
</dbReference>
<dbReference type="KEGG" id="oni:Osc7112_4052"/>
<dbReference type="PROSITE" id="PS51635">
    <property type="entry name" value="PNPLA"/>
    <property type="match status" value="1"/>
</dbReference>
<proteinExistence type="inferred from homology"/>
<evidence type="ECO:0000313" key="6">
    <source>
        <dbReference type="Proteomes" id="UP000010478"/>
    </source>
</evidence>
<dbReference type="RefSeq" id="WP_015177631.1">
    <property type="nucleotide sequence ID" value="NC_019729.1"/>
</dbReference>
<dbReference type="InterPro" id="IPR016035">
    <property type="entry name" value="Acyl_Trfase/lysoPLipase"/>
</dbReference>
<feature type="short sequence motif" description="DGA/G" evidence="3">
    <location>
        <begin position="218"/>
        <end position="220"/>
    </location>
</feature>
<dbReference type="PANTHER" id="PTHR32176">
    <property type="entry name" value="XYLOSE ISOMERASE"/>
    <property type="match status" value="1"/>
</dbReference>
<feature type="domain" description="PNPLA" evidence="4">
    <location>
        <begin position="10"/>
        <end position="231"/>
    </location>
</feature>
<dbReference type="HOGENOM" id="CLU_000288_144_9_3"/>
<dbReference type="PANTHER" id="PTHR32176:SF92">
    <property type="entry name" value="XYLOSE ISOMERASE"/>
    <property type="match status" value="1"/>
</dbReference>
<reference evidence="5 6" key="1">
    <citation type="submission" date="2012-05" db="EMBL/GenBank/DDBJ databases">
        <title>Finished chromosome of genome of Oscillatoria sp. PCC 7112.</title>
        <authorList>
            <consortium name="US DOE Joint Genome Institute"/>
            <person name="Gugger M."/>
            <person name="Coursin T."/>
            <person name="Rippka R."/>
            <person name="Tandeau De Marsac N."/>
            <person name="Huntemann M."/>
            <person name="Wei C.-L."/>
            <person name="Han J."/>
            <person name="Detter J.C."/>
            <person name="Han C."/>
            <person name="Tapia R."/>
            <person name="Davenport K."/>
            <person name="Daligault H."/>
            <person name="Erkkila T."/>
            <person name="Gu W."/>
            <person name="Munk A.C.C."/>
            <person name="Teshima H."/>
            <person name="Xu Y."/>
            <person name="Chain P."/>
            <person name="Chen A."/>
            <person name="Krypides N."/>
            <person name="Mavromatis K."/>
            <person name="Markowitz V."/>
            <person name="Szeto E."/>
            <person name="Ivanova N."/>
            <person name="Mikhailova N."/>
            <person name="Ovchinnikova G."/>
            <person name="Pagani I."/>
            <person name="Pati A."/>
            <person name="Goodwin L."/>
            <person name="Peters L."/>
            <person name="Pitluck S."/>
            <person name="Woyke T."/>
            <person name="Kerfeld C."/>
        </authorList>
    </citation>
    <scope>NUCLEOTIDE SEQUENCE [LARGE SCALE GENOMIC DNA]</scope>
    <source>
        <strain evidence="5 6">PCC 7112</strain>
    </source>
</reference>
<feature type="active site" description="Nucleophile" evidence="3">
    <location>
        <position position="48"/>
    </location>
</feature>
<sequence>MGTKFKRRILSIDGGGIRGIIPAIVLNYIEERTGKRIATMFDFIAGTSTGGILALGLTKRNGSTTLPLSEVEGVTNHPDSSINHQPKYTSAELLNFYRKDGKKIFSEYIPGSFDDLLQPKHNPQGRQEVLKDILGEAKVEDALREIFITSYDLELREPIFFTSNPQAEETESLNSRKICKGFKMVEAAMATSAAPTFFPPYQLPTVHHTAEGYYALIDGGIFANNPSSLAMMEAMISYNRNTGEELHRKDTLVVSLGTGSLTKKYKYKDVKNWGQIKWVLPLLNVVLDGQSESVAYQLDQLMVTEGENRNYYRFQVPLSSENDRDHMDNASPSNIEYLEGLGNRLIEERQQSLDKLCKLLKEDTELYSNLPHS</sequence>
<dbReference type="Pfam" id="PF01734">
    <property type="entry name" value="Patatin"/>
    <property type="match status" value="1"/>
</dbReference>
<keyword evidence="2 3" id="KW-0443">Lipid metabolism</keyword>
<dbReference type="InterPro" id="IPR002641">
    <property type="entry name" value="PNPLA_dom"/>
</dbReference>
<keyword evidence="6" id="KW-1185">Reference proteome</keyword>
<keyword evidence="3" id="KW-0378">Hydrolase</keyword>
<dbReference type="EMBL" id="CP003614">
    <property type="protein sequence ID" value="AFZ08384.1"/>
    <property type="molecule type" value="Genomic_DNA"/>
</dbReference>
<dbReference type="Proteomes" id="UP000010478">
    <property type="component" value="Chromosome"/>
</dbReference>
<organism evidence="5 6">
    <name type="scientific">Phormidium nigroviride PCC 7112</name>
    <dbReference type="NCBI Taxonomy" id="179408"/>
    <lineage>
        <taxon>Bacteria</taxon>
        <taxon>Bacillati</taxon>
        <taxon>Cyanobacteriota</taxon>
        <taxon>Cyanophyceae</taxon>
        <taxon>Oscillatoriophycideae</taxon>
        <taxon>Oscillatoriales</taxon>
        <taxon>Oscillatoriaceae</taxon>
        <taxon>Phormidium</taxon>
    </lineage>
</organism>
<evidence type="ECO:0000259" key="4">
    <source>
        <dbReference type="PROSITE" id="PS51635"/>
    </source>
</evidence>
<evidence type="ECO:0000313" key="5">
    <source>
        <dbReference type="EMBL" id="AFZ08384.1"/>
    </source>
</evidence>
<dbReference type="SUPFAM" id="SSF52151">
    <property type="entry name" value="FabD/lysophospholipase-like"/>
    <property type="match status" value="1"/>
</dbReference>
<dbReference type="GO" id="GO:0016042">
    <property type="term" value="P:lipid catabolic process"/>
    <property type="evidence" value="ECO:0007669"/>
    <property type="project" value="UniProtKB-UniRule"/>
</dbReference>
<evidence type="ECO:0000256" key="3">
    <source>
        <dbReference type="PROSITE-ProRule" id="PRU01161"/>
    </source>
</evidence>
<dbReference type="SMR" id="K9VLG5"/>
<accession>K9VLG5</accession>
<evidence type="ECO:0000256" key="1">
    <source>
        <dbReference type="ARBA" id="ARBA00010240"/>
    </source>
</evidence>
<feature type="short sequence motif" description="GXSXG" evidence="3">
    <location>
        <begin position="46"/>
        <end position="50"/>
    </location>
</feature>
<evidence type="ECO:0000256" key="2">
    <source>
        <dbReference type="ARBA" id="ARBA00023098"/>
    </source>
</evidence>
<name>K9VLG5_9CYAN</name>
<dbReference type="GO" id="GO:0004620">
    <property type="term" value="F:phospholipase activity"/>
    <property type="evidence" value="ECO:0007669"/>
    <property type="project" value="TreeGrafter"/>
</dbReference>
<feature type="active site" description="Proton acceptor" evidence="3">
    <location>
        <position position="218"/>
    </location>
</feature>
<dbReference type="Gene3D" id="3.40.1090.10">
    <property type="entry name" value="Cytosolic phospholipase A2 catalytic domain"/>
    <property type="match status" value="1"/>
</dbReference>
<comment type="similarity">
    <text evidence="1">Belongs to the patatin family.</text>
</comment>
<dbReference type="AlphaFoldDB" id="K9VLG5"/>
<feature type="short sequence motif" description="GXGXXG" evidence="3">
    <location>
        <begin position="14"/>
        <end position="19"/>
    </location>
</feature>